<protein>
    <submittedName>
        <fullName evidence="4">DAG1 domain-containing protein</fullName>
    </submittedName>
</protein>
<feature type="region of interest" description="Disordered" evidence="1">
    <location>
        <begin position="142"/>
        <end position="162"/>
    </location>
</feature>
<accession>A0A7E4VM02</accession>
<keyword evidence="2" id="KW-0472">Membrane</keyword>
<keyword evidence="3" id="KW-1185">Reference proteome</keyword>
<dbReference type="AlphaFoldDB" id="A0A7E4VM02"/>
<feature type="region of interest" description="Disordered" evidence="1">
    <location>
        <begin position="56"/>
        <end position="89"/>
    </location>
</feature>
<reference evidence="3" key="1">
    <citation type="journal article" date="2013" name="Genetics">
        <title>The draft genome and transcriptome of Panagrellus redivivus are shaped by the harsh demands of a free-living lifestyle.</title>
        <authorList>
            <person name="Srinivasan J."/>
            <person name="Dillman A.R."/>
            <person name="Macchietto M.G."/>
            <person name="Heikkinen L."/>
            <person name="Lakso M."/>
            <person name="Fracchia K.M."/>
            <person name="Antoshechkin I."/>
            <person name="Mortazavi A."/>
            <person name="Wong G."/>
            <person name="Sternberg P.W."/>
        </authorList>
    </citation>
    <scope>NUCLEOTIDE SEQUENCE [LARGE SCALE GENOMIC DNA]</scope>
    <source>
        <strain evidence="3">MT8872</strain>
    </source>
</reference>
<feature type="transmembrane region" description="Helical" evidence="2">
    <location>
        <begin position="22"/>
        <end position="47"/>
    </location>
</feature>
<keyword evidence="2" id="KW-1133">Transmembrane helix</keyword>
<sequence>MSESTPSSTQATQSNDDTYESIVILIGVVMTGTVVVAFITTIVYVFILRRNERKARKHRQLTKLKTQQRPRPKPVPHPRPLPISTTASTDINDAKVSPEVGKEEQLSSVRVTATPLVPLSLKSQRPITQSPHVVKTPVIEPPIRQPESSVPMQKTQSSSERGYVEEFIANQSVISTLRRPAESDGPVDDSRLLDAFQI</sequence>
<organism evidence="3 4">
    <name type="scientific">Panagrellus redivivus</name>
    <name type="common">Microworm</name>
    <dbReference type="NCBI Taxonomy" id="6233"/>
    <lineage>
        <taxon>Eukaryota</taxon>
        <taxon>Metazoa</taxon>
        <taxon>Ecdysozoa</taxon>
        <taxon>Nematoda</taxon>
        <taxon>Chromadorea</taxon>
        <taxon>Rhabditida</taxon>
        <taxon>Tylenchina</taxon>
        <taxon>Panagrolaimomorpha</taxon>
        <taxon>Panagrolaimoidea</taxon>
        <taxon>Panagrolaimidae</taxon>
        <taxon>Panagrellus</taxon>
    </lineage>
</organism>
<evidence type="ECO:0000256" key="2">
    <source>
        <dbReference type="SAM" id="Phobius"/>
    </source>
</evidence>
<dbReference type="WBParaSite" id="Pan_g21766.t1">
    <property type="protein sequence ID" value="Pan_g21766.t1"/>
    <property type="gene ID" value="Pan_g21766"/>
</dbReference>
<evidence type="ECO:0000313" key="4">
    <source>
        <dbReference type="WBParaSite" id="Pan_g21766.t1"/>
    </source>
</evidence>
<dbReference type="Proteomes" id="UP000492821">
    <property type="component" value="Unassembled WGS sequence"/>
</dbReference>
<name>A0A7E4VM02_PANRE</name>
<evidence type="ECO:0000256" key="1">
    <source>
        <dbReference type="SAM" id="MobiDB-lite"/>
    </source>
</evidence>
<feature type="compositionally biased region" description="Polar residues" evidence="1">
    <location>
        <begin position="146"/>
        <end position="160"/>
    </location>
</feature>
<reference evidence="4" key="2">
    <citation type="submission" date="2020-10" db="UniProtKB">
        <authorList>
            <consortium name="WormBaseParasite"/>
        </authorList>
    </citation>
    <scope>IDENTIFICATION</scope>
</reference>
<feature type="compositionally biased region" description="Basic residues" evidence="1">
    <location>
        <begin position="56"/>
        <end position="76"/>
    </location>
</feature>
<keyword evidence="2" id="KW-0812">Transmembrane</keyword>
<proteinExistence type="predicted"/>
<evidence type="ECO:0000313" key="3">
    <source>
        <dbReference type="Proteomes" id="UP000492821"/>
    </source>
</evidence>